<dbReference type="InterPro" id="IPR018717">
    <property type="entry name" value="DUF2241"/>
</dbReference>
<dbReference type="AlphaFoldDB" id="A0A6A2K6N8"/>
<feature type="domain" description="DUF2241" evidence="1">
    <location>
        <begin position="22"/>
        <end position="92"/>
    </location>
</feature>
<dbReference type="OMA" id="AFYHDHI"/>
<evidence type="ECO:0000313" key="2">
    <source>
        <dbReference type="EMBL" id="KAB4316156.1"/>
    </source>
</evidence>
<evidence type="ECO:0000313" key="5">
    <source>
        <dbReference type="Proteomes" id="UP000440614"/>
    </source>
</evidence>
<reference evidence="4 5" key="1">
    <citation type="journal article" date="2019" name="Nat. Med.">
        <title>A library of human gut bacterial isolates paired with longitudinal multiomics data enables mechanistic microbiome research.</title>
        <authorList>
            <person name="Poyet M."/>
            <person name="Groussin M."/>
            <person name="Gibbons S.M."/>
            <person name="Avila-Pacheco J."/>
            <person name="Jiang X."/>
            <person name="Kearney S.M."/>
            <person name="Perrotta A.R."/>
            <person name="Berdy B."/>
            <person name="Zhao S."/>
            <person name="Lieberman T.D."/>
            <person name="Swanson P.K."/>
            <person name="Smith M."/>
            <person name="Roesemann S."/>
            <person name="Alexander J.E."/>
            <person name="Rich S.A."/>
            <person name="Livny J."/>
            <person name="Vlamakis H."/>
            <person name="Clish C."/>
            <person name="Bullock K."/>
            <person name="Deik A."/>
            <person name="Scott J."/>
            <person name="Pierce K.A."/>
            <person name="Xavier R.J."/>
            <person name="Alm E.J."/>
        </authorList>
    </citation>
    <scope>NUCLEOTIDE SEQUENCE [LARGE SCALE GENOMIC DNA]</scope>
    <source>
        <strain evidence="3 4">BIOML-A162</strain>
        <strain evidence="2 5">BIOML-A188</strain>
    </source>
</reference>
<gene>
    <name evidence="3" type="ORF">GAN91_04970</name>
    <name evidence="2" type="ORF">GAO51_01415</name>
</gene>
<proteinExistence type="predicted"/>
<dbReference type="Gene3D" id="3.30.2130.10">
    <property type="entry name" value="VC0802-like"/>
    <property type="match status" value="1"/>
</dbReference>
<evidence type="ECO:0000313" key="3">
    <source>
        <dbReference type="EMBL" id="KAB4486237.1"/>
    </source>
</evidence>
<evidence type="ECO:0000259" key="1">
    <source>
        <dbReference type="Pfam" id="PF10000"/>
    </source>
</evidence>
<dbReference type="SUPFAM" id="SSF55021">
    <property type="entry name" value="ACT-like"/>
    <property type="match status" value="2"/>
</dbReference>
<organism evidence="2 5">
    <name type="scientific">Bacteroides thetaiotaomicron</name>
    <dbReference type="NCBI Taxonomy" id="818"/>
    <lineage>
        <taxon>Bacteria</taxon>
        <taxon>Pseudomonadati</taxon>
        <taxon>Bacteroidota</taxon>
        <taxon>Bacteroidia</taxon>
        <taxon>Bacteroidales</taxon>
        <taxon>Bacteroidaceae</taxon>
        <taxon>Bacteroides</taxon>
    </lineage>
</organism>
<dbReference type="Pfam" id="PF10000">
    <property type="entry name" value="ACT_3"/>
    <property type="match status" value="1"/>
</dbReference>
<dbReference type="EMBL" id="WCSY01000001">
    <property type="protein sequence ID" value="KAB4316156.1"/>
    <property type="molecule type" value="Genomic_DNA"/>
</dbReference>
<dbReference type="RefSeq" id="WP_011107552.1">
    <property type="nucleotide sequence ID" value="NZ_CAXKYH010000004.1"/>
</dbReference>
<comment type="caution">
    <text evidence="2">The sequence shown here is derived from an EMBL/GenBank/DDBJ whole genome shotgun (WGS) entry which is preliminary data.</text>
</comment>
<dbReference type="PANTHER" id="PTHR39199">
    <property type="entry name" value="BLR5128 PROTEIN"/>
    <property type="match status" value="1"/>
</dbReference>
<dbReference type="Proteomes" id="UP000440614">
    <property type="component" value="Unassembled WGS sequence"/>
</dbReference>
<dbReference type="PANTHER" id="PTHR39199:SF1">
    <property type="entry name" value="BLR5128 PROTEIN"/>
    <property type="match status" value="1"/>
</dbReference>
<name>A0A6A2K6N8_BACT4</name>
<sequence length="158" mass="17861">MTLLNHFIFAIFAQLSSVELMSGIKELELLLSNMEPVLDERDFVFCSFPTLDWDQMRELNPIGIFHEKEGVTFILDTKNAVDKKIDYLSVYRLITLNVHSSLDAVGLTAAFSAKLAEKNISANVVAAYYHDHIFVPEEKAEQALEAILELQKKVPNAM</sequence>
<dbReference type="EMBL" id="WCRY01000003">
    <property type="protein sequence ID" value="KAB4486237.1"/>
    <property type="molecule type" value="Genomic_DNA"/>
</dbReference>
<accession>A0A6A2K6N8</accession>
<protein>
    <submittedName>
        <fullName evidence="2">ACT domain-containing protein</fullName>
    </submittedName>
</protein>
<evidence type="ECO:0000313" key="4">
    <source>
        <dbReference type="Proteomes" id="UP000436858"/>
    </source>
</evidence>
<dbReference type="Proteomes" id="UP000436858">
    <property type="component" value="Unassembled WGS sequence"/>
</dbReference>
<dbReference type="InterPro" id="IPR045865">
    <property type="entry name" value="ACT-like_dom_sf"/>
</dbReference>